<dbReference type="Gene3D" id="3.30.70.920">
    <property type="match status" value="1"/>
</dbReference>
<evidence type="ECO:0000313" key="6">
    <source>
        <dbReference type="Proteomes" id="UP000509448"/>
    </source>
</evidence>
<keyword evidence="2" id="KW-0238">DNA-binding</keyword>
<gene>
    <name evidence="5" type="ORF">NAS2_1447</name>
</gene>
<dbReference type="GeneID" id="55585259"/>
<evidence type="ECO:0000313" key="5">
    <source>
        <dbReference type="EMBL" id="BBE42832.1"/>
    </source>
</evidence>
<dbReference type="PRINTS" id="PR00033">
    <property type="entry name" value="HTHASNC"/>
</dbReference>
<keyword evidence="6" id="KW-1185">Reference proteome</keyword>
<dbReference type="RefSeq" id="WP_232085492.1">
    <property type="nucleotide sequence ID" value="NZ_AP018732.1"/>
</dbReference>
<protein>
    <submittedName>
        <fullName evidence="5">Transcriptional regulator, AsnC family</fullName>
    </submittedName>
</protein>
<dbReference type="KEGG" id="ccai:NAS2_1447"/>
<evidence type="ECO:0000256" key="3">
    <source>
        <dbReference type="ARBA" id="ARBA00023163"/>
    </source>
</evidence>
<dbReference type="InterPro" id="IPR036388">
    <property type="entry name" value="WH-like_DNA-bd_sf"/>
</dbReference>
<accession>A0A4P2VI13</accession>
<dbReference type="InterPro" id="IPR036390">
    <property type="entry name" value="WH_DNA-bd_sf"/>
</dbReference>
<sequence length="147" mass="16670">MDLDEVDLKILSELSENSRRSSREISRRLGLSVGTVASRIERMKEMGIIKRFTVDLDYEKLGYDITVVVDVYISKGNVVDVEREIASIPGVMAVYDVTGDFDAVVLARFRNRADLSAFTKRLMAMEHVERTNTHVVLNSVKEDFVLI</sequence>
<dbReference type="Pfam" id="PF01037">
    <property type="entry name" value="AsnC_trans_reg"/>
    <property type="match status" value="1"/>
</dbReference>
<dbReference type="PANTHER" id="PTHR30154:SF34">
    <property type="entry name" value="TRANSCRIPTIONAL REGULATOR AZLB"/>
    <property type="match status" value="1"/>
</dbReference>
<reference evidence="5 6" key="1">
    <citation type="journal article" date="2019" name="ISME J.">
        <title>Isolation and characterization of a thermophilic sulfur- and iron-reducing thaumarchaeote from a terrestrial acidic hot spring.</title>
        <authorList>
            <person name="Kato S."/>
            <person name="Itoh T."/>
            <person name="Yuki M."/>
            <person name="Nagamori M."/>
            <person name="Ohnishi M."/>
            <person name="Uematsu K."/>
            <person name="Suzuki K."/>
            <person name="Takashina T."/>
            <person name="Ohkuma M."/>
        </authorList>
    </citation>
    <scope>NUCLEOTIDE SEQUENCE [LARGE SCALE GENOMIC DNA]</scope>
    <source>
        <strain evidence="5 6">NAS-02</strain>
    </source>
</reference>
<dbReference type="PANTHER" id="PTHR30154">
    <property type="entry name" value="LEUCINE-RESPONSIVE REGULATORY PROTEIN"/>
    <property type="match status" value="1"/>
</dbReference>
<dbReference type="Gene3D" id="1.10.10.10">
    <property type="entry name" value="Winged helix-like DNA-binding domain superfamily/Winged helix DNA-binding domain"/>
    <property type="match status" value="1"/>
</dbReference>
<dbReference type="AlphaFoldDB" id="A0A4P2VI13"/>
<dbReference type="InterPro" id="IPR019885">
    <property type="entry name" value="Tscrpt_reg_HTH_AsnC-type_CS"/>
</dbReference>
<dbReference type="GO" id="GO:0043565">
    <property type="term" value="F:sequence-specific DNA binding"/>
    <property type="evidence" value="ECO:0007669"/>
    <property type="project" value="InterPro"/>
</dbReference>
<dbReference type="Proteomes" id="UP000509448">
    <property type="component" value="Chromosome"/>
</dbReference>
<dbReference type="SUPFAM" id="SSF54909">
    <property type="entry name" value="Dimeric alpha+beta barrel"/>
    <property type="match status" value="1"/>
</dbReference>
<keyword evidence="1" id="KW-0805">Transcription regulation</keyword>
<feature type="domain" description="HTH asnC-type" evidence="4">
    <location>
        <begin position="3"/>
        <end position="64"/>
    </location>
</feature>
<keyword evidence="3" id="KW-0804">Transcription</keyword>
<dbReference type="InterPro" id="IPR011008">
    <property type="entry name" value="Dimeric_a/b-barrel"/>
</dbReference>
<dbReference type="PROSITE" id="PS50956">
    <property type="entry name" value="HTH_ASNC_2"/>
    <property type="match status" value="1"/>
</dbReference>
<evidence type="ECO:0000259" key="4">
    <source>
        <dbReference type="PROSITE" id="PS50956"/>
    </source>
</evidence>
<dbReference type="GO" id="GO:0043200">
    <property type="term" value="P:response to amino acid"/>
    <property type="evidence" value="ECO:0007669"/>
    <property type="project" value="TreeGrafter"/>
</dbReference>
<dbReference type="InterPro" id="IPR019888">
    <property type="entry name" value="Tscrpt_reg_AsnC-like"/>
</dbReference>
<dbReference type="Pfam" id="PF13412">
    <property type="entry name" value="HTH_24"/>
    <property type="match status" value="1"/>
</dbReference>
<evidence type="ECO:0000256" key="2">
    <source>
        <dbReference type="ARBA" id="ARBA00023125"/>
    </source>
</evidence>
<dbReference type="EMBL" id="AP018732">
    <property type="protein sequence ID" value="BBE42832.1"/>
    <property type="molecule type" value="Genomic_DNA"/>
</dbReference>
<dbReference type="SMART" id="SM00344">
    <property type="entry name" value="HTH_ASNC"/>
    <property type="match status" value="1"/>
</dbReference>
<proteinExistence type="predicted"/>
<evidence type="ECO:0000256" key="1">
    <source>
        <dbReference type="ARBA" id="ARBA00023015"/>
    </source>
</evidence>
<dbReference type="InterPro" id="IPR019887">
    <property type="entry name" value="Tscrpt_reg_AsnC/Lrp_C"/>
</dbReference>
<dbReference type="PROSITE" id="PS00519">
    <property type="entry name" value="HTH_ASNC_1"/>
    <property type="match status" value="1"/>
</dbReference>
<name>A0A4P2VI13_9ARCH</name>
<dbReference type="InterPro" id="IPR000485">
    <property type="entry name" value="AsnC-type_HTH_dom"/>
</dbReference>
<dbReference type="SUPFAM" id="SSF46785">
    <property type="entry name" value="Winged helix' DNA-binding domain"/>
    <property type="match status" value="1"/>
</dbReference>
<organism evidence="5 6">
    <name type="scientific">Conexivisphaera calida</name>
    <dbReference type="NCBI Taxonomy" id="1874277"/>
    <lineage>
        <taxon>Archaea</taxon>
        <taxon>Nitrososphaerota</taxon>
        <taxon>Conexivisphaeria</taxon>
        <taxon>Conexivisphaerales</taxon>
        <taxon>Conexivisphaeraceae</taxon>
        <taxon>Conexivisphaera</taxon>
    </lineage>
</organism>
<dbReference type="GO" id="GO:0005829">
    <property type="term" value="C:cytosol"/>
    <property type="evidence" value="ECO:0007669"/>
    <property type="project" value="TreeGrafter"/>
</dbReference>